<dbReference type="InterPro" id="IPR016039">
    <property type="entry name" value="Thiolase-like"/>
</dbReference>
<accession>A0A848L511</accession>
<dbReference type="AlphaFoldDB" id="A0A848L511"/>
<feature type="domain" description="Beta-ketoacyl synthase-like N-terminal" evidence="1">
    <location>
        <begin position="117"/>
        <end position="198"/>
    </location>
</feature>
<protein>
    <recommendedName>
        <fullName evidence="1">Beta-ketoacyl synthase-like N-terminal domain-containing protein</fullName>
    </recommendedName>
</protein>
<dbReference type="Gene3D" id="3.40.47.10">
    <property type="match status" value="1"/>
</dbReference>
<evidence type="ECO:0000313" key="2">
    <source>
        <dbReference type="EMBL" id="NMO13557.1"/>
    </source>
</evidence>
<keyword evidence="3" id="KW-1185">Reference proteome</keyword>
<evidence type="ECO:0000259" key="1">
    <source>
        <dbReference type="Pfam" id="PF00109"/>
    </source>
</evidence>
<dbReference type="EMBL" id="JABBJJ010000004">
    <property type="protein sequence ID" value="NMO13557.1"/>
    <property type="molecule type" value="Genomic_DNA"/>
</dbReference>
<dbReference type="InterPro" id="IPR014030">
    <property type="entry name" value="Ketoacyl_synth_N"/>
</dbReference>
<dbReference type="Proteomes" id="UP000518300">
    <property type="component" value="Unassembled WGS sequence"/>
</dbReference>
<dbReference type="RefSeq" id="WP_169342834.1">
    <property type="nucleotide sequence ID" value="NZ_JABBJJ010000004.1"/>
</dbReference>
<dbReference type="Pfam" id="PF00109">
    <property type="entry name" value="ketoacyl-synt"/>
    <property type="match status" value="1"/>
</dbReference>
<reference evidence="2 3" key="1">
    <citation type="submission" date="2020-04" db="EMBL/GenBank/DDBJ databases">
        <title>Draft genome of Pyxidicoccus fallax type strain.</title>
        <authorList>
            <person name="Whitworth D.E."/>
        </authorList>
    </citation>
    <scope>NUCLEOTIDE SEQUENCE [LARGE SCALE GENOMIC DNA]</scope>
    <source>
        <strain evidence="2 3">DSM 14698</strain>
    </source>
</reference>
<gene>
    <name evidence="2" type="ORF">HG543_01590</name>
</gene>
<dbReference type="GO" id="GO:0016746">
    <property type="term" value="F:acyltransferase activity"/>
    <property type="evidence" value="ECO:0007669"/>
    <property type="project" value="InterPro"/>
</dbReference>
<proteinExistence type="predicted"/>
<name>A0A848L511_9BACT</name>
<evidence type="ECO:0000313" key="3">
    <source>
        <dbReference type="Proteomes" id="UP000518300"/>
    </source>
</evidence>
<dbReference type="SUPFAM" id="SSF53901">
    <property type="entry name" value="Thiolase-like"/>
    <property type="match status" value="2"/>
</dbReference>
<organism evidence="2 3">
    <name type="scientific">Pyxidicoccus fallax</name>
    <dbReference type="NCBI Taxonomy" id="394095"/>
    <lineage>
        <taxon>Bacteria</taxon>
        <taxon>Pseudomonadati</taxon>
        <taxon>Myxococcota</taxon>
        <taxon>Myxococcia</taxon>
        <taxon>Myxococcales</taxon>
        <taxon>Cystobacterineae</taxon>
        <taxon>Myxococcaceae</taxon>
        <taxon>Pyxidicoccus</taxon>
    </lineage>
</organism>
<sequence>MRGEHQEEAVPLTGIGMMTSVGFGAYPACAALRAGIVRMVELDASQKAAGHPDWKPPLVGSPMKGLTDGYFGLGRWTRMAVDALRDLMVNARLSGAELEQSGIFLGLPAGTWSSSPERHQQFATRIAQWLQLPGLQSCIRFYPEGHASALKALQEAVAQIHQGRLTRAVIGGVDSLVDQERLASLLTGGRLKTDENPVGLIPGEASAFFLVESPRHARRRKAEVLAWLEAARIAHEPVSPASKQPCNGLGLGQAVSATLTGLADHGAATGLIICDLNGELYRAEEFSKMAPRSLHRLQQSWRLWHPADCIGDTGAASAAISVCVGARALARGYARTDGVLVCASSDEGLRGSMYLRSARKEAVRS</sequence>
<comment type="caution">
    <text evidence="2">The sequence shown here is derived from an EMBL/GenBank/DDBJ whole genome shotgun (WGS) entry which is preliminary data.</text>
</comment>